<gene>
    <name evidence="1" type="ORF">J1899_07825</name>
</gene>
<sequence>MTNLRTEKRKANVGERILITQPFFTGGAYEEGSILTVVDADPVGVYTEDSLIVITEGEYEVIIENETEADGMKNDIESRYEKAVEQAREAIEELRLAALAKGYEDAKRELTQKEPASKLTPITTQEHRDAIVEQAKADVAELTEYGRSSSRDNSEGNITYREHFYKPEFVVNKEKRTVVVLVRHLAFNKDAQPGVKLRGIAKCAPNDCFNAHIGKAIALRRALGLEVPAEYTDAPNPTEVRVGDRIHLNFNDLVETVNGFNSEGFALTKESPGCVEPKEYRIIDDTRE</sequence>
<name>A0ABX8FG06_9BACI</name>
<evidence type="ECO:0000313" key="1">
    <source>
        <dbReference type="EMBL" id="QVY62941.1"/>
    </source>
</evidence>
<proteinExistence type="predicted"/>
<organism evidence="1 2">
    <name type="scientific">Cytobacillus gottheilii</name>
    <dbReference type="NCBI Taxonomy" id="859144"/>
    <lineage>
        <taxon>Bacteria</taxon>
        <taxon>Bacillati</taxon>
        <taxon>Bacillota</taxon>
        <taxon>Bacilli</taxon>
        <taxon>Bacillales</taxon>
        <taxon>Bacillaceae</taxon>
        <taxon>Cytobacillus</taxon>
    </lineage>
</organism>
<keyword evidence="2" id="KW-1185">Reference proteome</keyword>
<protein>
    <submittedName>
        <fullName evidence="1">Uncharacterized protein</fullName>
    </submittedName>
</protein>
<dbReference type="RefSeq" id="WP_214478305.1">
    <property type="nucleotide sequence ID" value="NZ_CP071709.1"/>
</dbReference>
<accession>A0ABX8FG06</accession>
<evidence type="ECO:0000313" key="2">
    <source>
        <dbReference type="Proteomes" id="UP000679247"/>
    </source>
</evidence>
<reference evidence="1 2" key="1">
    <citation type="submission" date="2021-03" db="EMBL/GenBank/DDBJ databases">
        <title>The first data on the complete genome of the tetrodotoxin-producing bacterium.</title>
        <authorList>
            <person name="Melnikova D.I."/>
            <person name="Nijland R."/>
            <person name="Magarlamov T.Y."/>
        </authorList>
    </citation>
    <scope>NUCLEOTIDE SEQUENCE [LARGE SCALE GENOMIC DNA]</scope>
    <source>
        <strain evidence="1 2">1839</strain>
    </source>
</reference>
<dbReference type="Proteomes" id="UP000679247">
    <property type="component" value="Chromosome"/>
</dbReference>
<dbReference type="EMBL" id="CP071709">
    <property type="protein sequence ID" value="QVY62941.1"/>
    <property type="molecule type" value="Genomic_DNA"/>
</dbReference>